<feature type="transmembrane region" description="Helical" evidence="6">
    <location>
        <begin position="113"/>
        <end position="134"/>
    </location>
</feature>
<gene>
    <name evidence="7" type="ORF">JEM65_11345</name>
</gene>
<evidence type="ECO:0000256" key="5">
    <source>
        <dbReference type="ARBA" id="ARBA00023136"/>
    </source>
</evidence>
<evidence type="ECO:0000313" key="7">
    <source>
        <dbReference type="EMBL" id="MBJ7881239.1"/>
    </source>
</evidence>
<accession>A0A934KP23</accession>
<comment type="similarity">
    <text evidence="2">Belongs to the TMEM86 family.</text>
</comment>
<sequence length="222" mass="25427">MLSKTDKLFVLIYALLIIAELICGSVDNRGVCHYFTKPSLLISLLFYFYVQSKELDPKTRTLTFLALICSLMGDVLLLFDSRSANYFILGLVSFLLAHLFYSVVFLKKRNSKINPLVLITILSLYALGFFYLLRDGLNDLMMPVIIYMLVILLMVITAYIRHKKVAEKSFILVFFGALLFVISDSILAVNKFYMPIQFSGVYIMLTYALAQYFIVLGVLKQR</sequence>
<name>A0A934KP23_9FLAO</name>
<protein>
    <submittedName>
        <fullName evidence="7">Lysoplasmalogenase</fullName>
    </submittedName>
</protein>
<feature type="transmembrane region" description="Helical" evidence="6">
    <location>
        <begin position="199"/>
        <end position="219"/>
    </location>
</feature>
<dbReference type="AlphaFoldDB" id="A0A934KP23"/>
<comment type="subcellular location">
    <subcellularLocation>
        <location evidence="1">Membrane</location>
        <topology evidence="1">Multi-pass membrane protein</topology>
    </subcellularLocation>
</comment>
<evidence type="ECO:0000256" key="3">
    <source>
        <dbReference type="ARBA" id="ARBA00022692"/>
    </source>
</evidence>
<dbReference type="Pfam" id="PF07947">
    <property type="entry name" value="YhhN"/>
    <property type="match status" value="1"/>
</dbReference>
<dbReference type="GO" id="GO:0016787">
    <property type="term" value="F:hydrolase activity"/>
    <property type="evidence" value="ECO:0007669"/>
    <property type="project" value="TreeGrafter"/>
</dbReference>
<feature type="transmembrane region" description="Helical" evidence="6">
    <location>
        <begin position="172"/>
        <end position="193"/>
    </location>
</feature>
<dbReference type="GO" id="GO:0016020">
    <property type="term" value="C:membrane"/>
    <property type="evidence" value="ECO:0007669"/>
    <property type="project" value="UniProtKB-SubCell"/>
</dbReference>
<keyword evidence="3 6" id="KW-0812">Transmembrane</keyword>
<reference evidence="7 8" key="1">
    <citation type="submission" date="2020-09" db="EMBL/GenBank/DDBJ databases">
        <title>Draft genome of Gelidibacter salicanalis PAMC21136.</title>
        <authorList>
            <person name="Park H."/>
        </authorList>
    </citation>
    <scope>NUCLEOTIDE SEQUENCE [LARGE SCALE GENOMIC DNA]</scope>
    <source>
        <strain evidence="7 8">PAMC21136</strain>
    </source>
</reference>
<keyword evidence="8" id="KW-1185">Reference proteome</keyword>
<feature type="transmembrane region" description="Helical" evidence="6">
    <location>
        <begin position="62"/>
        <end position="79"/>
    </location>
</feature>
<dbReference type="Proteomes" id="UP000662373">
    <property type="component" value="Unassembled WGS sequence"/>
</dbReference>
<feature type="transmembrane region" description="Helical" evidence="6">
    <location>
        <begin position="85"/>
        <end position="106"/>
    </location>
</feature>
<feature type="transmembrane region" description="Helical" evidence="6">
    <location>
        <begin position="34"/>
        <end position="50"/>
    </location>
</feature>
<feature type="transmembrane region" description="Helical" evidence="6">
    <location>
        <begin position="140"/>
        <end position="160"/>
    </location>
</feature>
<evidence type="ECO:0000256" key="2">
    <source>
        <dbReference type="ARBA" id="ARBA00007375"/>
    </source>
</evidence>
<proteinExistence type="inferred from homology"/>
<keyword evidence="5 6" id="KW-0472">Membrane</keyword>
<dbReference type="RefSeq" id="WP_199599498.1">
    <property type="nucleotide sequence ID" value="NZ_JAEHJZ010000026.1"/>
</dbReference>
<evidence type="ECO:0000256" key="1">
    <source>
        <dbReference type="ARBA" id="ARBA00004141"/>
    </source>
</evidence>
<organism evidence="7 8">
    <name type="scientific">Gelidibacter salicanalis</name>
    <dbReference type="NCBI Taxonomy" id="291193"/>
    <lineage>
        <taxon>Bacteria</taxon>
        <taxon>Pseudomonadati</taxon>
        <taxon>Bacteroidota</taxon>
        <taxon>Flavobacteriia</taxon>
        <taxon>Flavobacteriales</taxon>
        <taxon>Flavobacteriaceae</taxon>
        <taxon>Gelidibacter</taxon>
    </lineage>
</organism>
<evidence type="ECO:0000256" key="6">
    <source>
        <dbReference type="SAM" id="Phobius"/>
    </source>
</evidence>
<dbReference type="EMBL" id="JAEHJZ010000026">
    <property type="protein sequence ID" value="MBJ7881239.1"/>
    <property type="molecule type" value="Genomic_DNA"/>
</dbReference>
<comment type="caution">
    <text evidence="7">The sequence shown here is derived from an EMBL/GenBank/DDBJ whole genome shotgun (WGS) entry which is preliminary data.</text>
</comment>
<dbReference type="PANTHER" id="PTHR31885">
    <property type="entry name" value="GH04784P"/>
    <property type="match status" value="1"/>
</dbReference>
<evidence type="ECO:0000313" key="8">
    <source>
        <dbReference type="Proteomes" id="UP000662373"/>
    </source>
</evidence>
<keyword evidence="4 6" id="KW-1133">Transmembrane helix</keyword>
<evidence type="ECO:0000256" key="4">
    <source>
        <dbReference type="ARBA" id="ARBA00022989"/>
    </source>
</evidence>
<dbReference type="InterPro" id="IPR012506">
    <property type="entry name" value="TMEM86B-like"/>
</dbReference>
<dbReference type="PANTHER" id="PTHR31885:SF6">
    <property type="entry name" value="GH04784P"/>
    <property type="match status" value="1"/>
</dbReference>